<comment type="caution">
    <text evidence="1">The sequence shown here is derived from an EMBL/GenBank/DDBJ whole genome shotgun (WGS) entry which is preliminary data.</text>
</comment>
<evidence type="ECO:0000313" key="1">
    <source>
        <dbReference type="EMBL" id="GMT30005.1"/>
    </source>
</evidence>
<organism evidence="1 2">
    <name type="scientific">Pristionchus fissidentatus</name>
    <dbReference type="NCBI Taxonomy" id="1538716"/>
    <lineage>
        <taxon>Eukaryota</taxon>
        <taxon>Metazoa</taxon>
        <taxon>Ecdysozoa</taxon>
        <taxon>Nematoda</taxon>
        <taxon>Chromadorea</taxon>
        <taxon>Rhabditida</taxon>
        <taxon>Rhabditina</taxon>
        <taxon>Diplogasteromorpha</taxon>
        <taxon>Diplogasteroidea</taxon>
        <taxon>Neodiplogasteridae</taxon>
        <taxon>Pristionchus</taxon>
    </lineage>
</organism>
<dbReference type="Proteomes" id="UP001432322">
    <property type="component" value="Unassembled WGS sequence"/>
</dbReference>
<evidence type="ECO:0000313" key="2">
    <source>
        <dbReference type="Proteomes" id="UP001432322"/>
    </source>
</evidence>
<feature type="non-terminal residue" evidence="1">
    <location>
        <position position="1"/>
    </location>
</feature>
<name>A0AAV5WEA3_9BILA</name>
<keyword evidence="2" id="KW-1185">Reference proteome</keyword>
<protein>
    <submittedName>
        <fullName evidence="1">Uncharacterized protein</fullName>
    </submittedName>
</protein>
<dbReference type="AlphaFoldDB" id="A0AAV5WEA3"/>
<gene>
    <name evidence="1" type="ORF">PFISCL1PPCAC_21302</name>
</gene>
<proteinExistence type="predicted"/>
<dbReference type="EMBL" id="BTSY01000005">
    <property type="protein sequence ID" value="GMT30005.1"/>
    <property type="molecule type" value="Genomic_DNA"/>
</dbReference>
<sequence>SYSLFTLSSNTVFPSRALTRYRNSSQMTLTPEVLLVARTLEWAQFVRRLPDSNRRPTQETSLRS</sequence>
<reference evidence="1" key="1">
    <citation type="submission" date="2023-10" db="EMBL/GenBank/DDBJ databases">
        <title>Genome assembly of Pristionchus species.</title>
        <authorList>
            <person name="Yoshida K."/>
            <person name="Sommer R.J."/>
        </authorList>
    </citation>
    <scope>NUCLEOTIDE SEQUENCE</scope>
    <source>
        <strain evidence="1">RS5133</strain>
    </source>
</reference>
<accession>A0AAV5WEA3</accession>